<feature type="transmembrane region" description="Helical" evidence="1">
    <location>
        <begin position="47"/>
        <end position="67"/>
    </location>
</feature>
<feature type="transmembrane region" description="Helical" evidence="1">
    <location>
        <begin position="311"/>
        <end position="342"/>
    </location>
</feature>
<dbReference type="AlphaFoldDB" id="A0A0G4IBA8"/>
<keyword evidence="1" id="KW-0472">Membrane</keyword>
<feature type="transmembrane region" description="Helical" evidence="1">
    <location>
        <begin position="266"/>
        <end position="291"/>
    </location>
</feature>
<reference evidence="2" key="1">
    <citation type="submission" date="2014-11" db="EMBL/GenBank/DDBJ databases">
        <authorList>
            <person name="Otto D Thomas"/>
            <person name="Naeem Raeece"/>
        </authorList>
    </citation>
    <scope>NUCLEOTIDE SEQUENCE</scope>
</reference>
<organism evidence="2">
    <name type="scientific">Chromera velia CCMP2878</name>
    <dbReference type="NCBI Taxonomy" id="1169474"/>
    <lineage>
        <taxon>Eukaryota</taxon>
        <taxon>Sar</taxon>
        <taxon>Alveolata</taxon>
        <taxon>Colpodellida</taxon>
        <taxon>Chromeraceae</taxon>
        <taxon>Chromera</taxon>
    </lineage>
</organism>
<evidence type="ECO:0000256" key="1">
    <source>
        <dbReference type="SAM" id="Phobius"/>
    </source>
</evidence>
<gene>
    <name evidence="2" type="ORF">Cvel_2157</name>
</gene>
<keyword evidence="1" id="KW-1133">Transmembrane helix</keyword>
<name>A0A0G4IBA8_9ALVE</name>
<proteinExistence type="predicted"/>
<dbReference type="EMBL" id="CDMZ01005776">
    <property type="protein sequence ID" value="CEM54333.1"/>
    <property type="molecule type" value="Genomic_DNA"/>
</dbReference>
<feature type="transmembrane region" description="Helical" evidence="1">
    <location>
        <begin position="73"/>
        <end position="94"/>
    </location>
</feature>
<protein>
    <submittedName>
        <fullName evidence="2">Uncharacterized protein</fullName>
    </submittedName>
</protein>
<dbReference type="VEuPathDB" id="CryptoDB:Cvel_2157"/>
<accession>A0A0G4IBA8</accession>
<sequence>MSAAISAREALLSAGVGGIPSAVEEGRRESGIERLETGQEIPREFPYGAPVCAFSCTFSAALFLLFTAGLLRIFPLVFLLVYYLVYRVVVFWVYAWHRFTLKSSVQLFSDRLLITPISLSSDKALRSLADHPRPPLPRGCLKCFSSKRRLRKQPSPVRVHEVVPDRVVMCTLYGNHLLITFTEKQETSKGDAVANGDAGEIQKEVWIHESFFRSKESFAEVQRWLTEKVDRSRVSDASAEYQVCPERRAFLLRELKTFSCRCCKGLLYWCLFFVLAWAGVLVFYFLVWALASGIESYCSSLQDTDHVVRGWLLRSCLSVEAVTISSLSMFILICCCLVSFFLQRRSQQRESVSETRASDGVEQYAGSCGWFVDTISRCLLLGSFRSPRARDAMGNVEEQGTSQSRDMPAEMYVLDQEGPPDVVASAV</sequence>
<keyword evidence="1" id="KW-0812">Transmembrane</keyword>
<evidence type="ECO:0000313" key="2">
    <source>
        <dbReference type="EMBL" id="CEM54333.1"/>
    </source>
</evidence>